<protein>
    <submittedName>
        <fullName evidence="5">LuxR C-terminal-related transcriptional regulator</fullName>
    </submittedName>
</protein>
<evidence type="ECO:0000313" key="5">
    <source>
        <dbReference type="EMBL" id="MFC7614015.1"/>
    </source>
</evidence>
<dbReference type="InterPro" id="IPR000792">
    <property type="entry name" value="Tscrpt_reg_LuxR_C"/>
</dbReference>
<keyword evidence="1" id="KW-0805">Transcription regulation</keyword>
<dbReference type="Pfam" id="PF00196">
    <property type="entry name" value="GerE"/>
    <property type="match status" value="1"/>
</dbReference>
<dbReference type="InterPro" id="IPR016032">
    <property type="entry name" value="Sig_transdc_resp-reg_C-effctor"/>
</dbReference>
<dbReference type="Proteomes" id="UP001596512">
    <property type="component" value="Unassembled WGS sequence"/>
</dbReference>
<evidence type="ECO:0000256" key="3">
    <source>
        <dbReference type="ARBA" id="ARBA00023163"/>
    </source>
</evidence>
<dbReference type="InterPro" id="IPR036388">
    <property type="entry name" value="WH-like_DNA-bd_sf"/>
</dbReference>
<dbReference type="PROSITE" id="PS50043">
    <property type="entry name" value="HTH_LUXR_2"/>
    <property type="match status" value="1"/>
</dbReference>
<feature type="domain" description="HTH luxR-type" evidence="4">
    <location>
        <begin position="143"/>
        <end position="203"/>
    </location>
</feature>
<keyword evidence="3" id="KW-0804">Transcription</keyword>
<gene>
    <name evidence="5" type="ORF">ACFQV2_11070</name>
</gene>
<keyword evidence="2" id="KW-0238">DNA-binding</keyword>
<dbReference type="SUPFAM" id="SSF46894">
    <property type="entry name" value="C-terminal effector domain of the bipartite response regulators"/>
    <property type="match status" value="1"/>
</dbReference>
<sequence>MDALADVVRAKGGWAWSVELVDAGVDALLRADQPDRARELADVTIATPLGAAVALRCRGSLASDPDLLAAAADRFAALPMPYERARATEAAGRARLAADPSAALVDLGVAARLFADLGATWDAARCEHALREHGGAAGGGPGRRGYGAELSPREREVARLIALGRTNKEIAEVLFLSARTVERHVAGVFRKLGVRRRDQVRLP</sequence>
<evidence type="ECO:0000259" key="4">
    <source>
        <dbReference type="PROSITE" id="PS50043"/>
    </source>
</evidence>
<dbReference type="SMART" id="SM00421">
    <property type="entry name" value="HTH_LUXR"/>
    <property type="match status" value="1"/>
</dbReference>
<dbReference type="Gene3D" id="1.10.10.10">
    <property type="entry name" value="Winged helix-like DNA-binding domain superfamily/Winged helix DNA-binding domain"/>
    <property type="match status" value="1"/>
</dbReference>
<organism evidence="5 6">
    <name type="scientific">Actinokineospora soli</name>
    <dbReference type="NCBI Taxonomy" id="1048753"/>
    <lineage>
        <taxon>Bacteria</taxon>
        <taxon>Bacillati</taxon>
        <taxon>Actinomycetota</taxon>
        <taxon>Actinomycetes</taxon>
        <taxon>Pseudonocardiales</taxon>
        <taxon>Pseudonocardiaceae</taxon>
        <taxon>Actinokineospora</taxon>
    </lineage>
</organism>
<reference evidence="6" key="1">
    <citation type="journal article" date="2019" name="Int. J. Syst. Evol. Microbiol.">
        <title>The Global Catalogue of Microorganisms (GCM) 10K type strain sequencing project: providing services to taxonomists for standard genome sequencing and annotation.</title>
        <authorList>
            <consortium name="The Broad Institute Genomics Platform"/>
            <consortium name="The Broad Institute Genome Sequencing Center for Infectious Disease"/>
            <person name="Wu L."/>
            <person name="Ma J."/>
        </authorList>
    </citation>
    <scope>NUCLEOTIDE SEQUENCE [LARGE SCALE GENOMIC DNA]</scope>
    <source>
        <strain evidence="6">JCM 17695</strain>
    </source>
</reference>
<comment type="caution">
    <text evidence="5">The sequence shown here is derived from an EMBL/GenBank/DDBJ whole genome shotgun (WGS) entry which is preliminary data.</text>
</comment>
<evidence type="ECO:0000256" key="2">
    <source>
        <dbReference type="ARBA" id="ARBA00023125"/>
    </source>
</evidence>
<dbReference type="EMBL" id="JBHTEY010000004">
    <property type="protein sequence ID" value="MFC7614015.1"/>
    <property type="molecule type" value="Genomic_DNA"/>
</dbReference>
<dbReference type="CDD" id="cd06170">
    <property type="entry name" value="LuxR_C_like"/>
    <property type="match status" value="1"/>
</dbReference>
<evidence type="ECO:0000256" key="1">
    <source>
        <dbReference type="ARBA" id="ARBA00023015"/>
    </source>
</evidence>
<proteinExistence type="predicted"/>
<name>A0ABW2TJV3_9PSEU</name>
<accession>A0ABW2TJV3</accession>
<dbReference type="PANTHER" id="PTHR44688">
    <property type="entry name" value="DNA-BINDING TRANSCRIPTIONAL ACTIVATOR DEVR_DOSR"/>
    <property type="match status" value="1"/>
</dbReference>
<dbReference type="PRINTS" id="PR00038">
    <property type="entry name" value="HTHLUXR"/>
</dbReference>
<dbReference type="PANTHER" id="PTHR44688:SF16">
    <property type="entry name" value="DNA-BINDING TRANSCRIPTIONAL ACTIVATOR DEVR_DOSR"/>
    <property type="match status" value="1"/>
</dbReference>
<keyword evidence="6" id="KW-1185">Reference proteome</keyword>
<evidence type="ECO:0000313" key="6">
    <source>
        <dbReference type="Proteomes" id="UP001596512"/>
    </source>
</evidence>